<evidence type="ECO:0000256" key="7">
    <source>
        <dbReference type="SAM" id="Phobius"/>
    </source>
</evidence>
<evidence type="ECO:0000256" key="1">
    <source>
        <dbReference type="ARBA" id="ARBA00004651"/>
    </source>
</evidence>
<protein>
    <recommendedName>
        <fullName evidence="9">Amino acid permease/ SLC12A domain-containing protein</fullName>
    </recommendedName>
</protein>
<keyword evidence="5 7" id="KW-1133">Transmembrane helix</keyword>
<dbReference type="Gene3D" id="1.20.1740.10">
    <property type="entry name" value="Amino acid/polyamine transporter I"/>
    <property type="match status" value="1"/>
</dbReference>
<feature type="transmembrane region" description="Helical" evidence="7">
    <location>
        <begin position="68"/>
        <end position="87"/>
    </location>
</feature>
<name>X0Z0A5_9ZZZZ</name>
<dbReference type="GO" id="GO:0005886">
    <property type="term" value="C:plasma membrane"/>
    <property type="evidence" value="ECO:0007669"/>
    <property type="project" value="UniProtKB-SubCell"/>
</dbReference>
<evidence type="ECO:0008006" key="9">
    <source>
        <dbReference type="Google" id="ProtNLM"/>
    </source>
</evidence>
<comment type="subcellular location">
    <subcellularLocation>
        <location evidence="1">Cell membrane</location>
        <topology evidence="1">Multi-pass membrane protein</topology>
    </subcellularLocation>
</comment>
<evidence type="ECO:0000256" key="3">
    <source>
        <dbReference type="ARBA" id="ARBA00022475"/>
    </source>
</evidence>
<dbReference type="PANTHER" id="PTHR42770:SF15">
    <property type="entry name" value="GLUTAMATE_GAMMA-AMINOBUTYRATE ANTIPORTER-RELATED"/>
    <property type="match status" value="1"/>
</dbReference>
<feature type="transmembrane region" description="Helical" evidence="7">
    <location>
        <begin position="139"/>
        <end position="161"/>
    </location>
</feature>
<reference evidence="8" key="1">
    <citation type="journal article" date="2014" name="Front. Microbiol.">
        <title>High frequency of phylogenetically diverse reductive dehalogenase-homologous genes in deep subseafloor sedimentary metagenomes.</title>
        <authorList>
            <person name="Kawai M."/>
            <person name="Futagami T."/>
            <person name="Toyoda A."/>
            <person name="Takaki Y."/>
            <person name="Nishi S."/>
            <person name="Hori S."/>
            <person name="Arai W."/>
            <person name="Tsubouchi T."/>
            <person name="Morono Y."/>
            <person name="Uchiyama I."/>
            <person name="Ito T."/>
            <person name="Fujiyama A."/>
            <person name="Inagaki F."/>
            <person name="Takami H."/>
        </authorList>
    </citation>
    <scope>NUCLEOTIDE SEQUENCE</scope>
    <source>
        <strain evidence="8">Expedition CK06-06</strain>
    </source>
</reference>
<evidence type="ECO:0000256" key="4">
    <source>
        <dbReference type="ARBA" id="ARBA00022692"/>
    </source>
</evidence>
<keyword evidence="6 7" id="KW-0472">Membrane</keyword>
<dbReference type="EMBL" id="BART01006375">
    <property type="protein sequence ID" value="GAG62375.1"/>
    <property type="molecule type" value="Genomic_DNA"/>
</dbReference>
<organism evidence="8">
    <name type="scientific">marine sediment metagenome</name>
    <dbReference type="NCBI Taxonomy" id="412755"/>
    <lineage>
        <taxon>unclassified sequences</taxon>
        <taxon>metagenomes</taxon>
        <taxon>ecological metagenomes</taxon>
    </lineage>
</organism>
<evidence type="ECO:0000256" key="2">
    <source>
        <dbReference type="ARBA" id="ARBA00022448"/>
    </source>
</evidence>
<keyword evidence="4 7" id="KW-0812">Transmembrane</keyword>
<dbReference type="PANTHER" id="PTHR42770">
    <property type="entry name" value="AMINO ACID TRANSPORTER-RELATED"/>
    <property type="match status" value="1"/>
</dbReference>
<dbReference type="InterPro" id="IPR050367">
    <property type="entry name" value="APC_superfamily"/>
</dbReference>
<gene>
    <name evidence="8" type="ORF">S01H4_14531</name>
</gene>
<evidence type="ECO:0000256" key="6">
    <source>
        <dbReference type="ARBA" id="ARBA00023136"/>
    </source>
</evidence>
<keyword evidence="3" id="KW-1003">Cell membrane</keyword>
<comment type="caution">
    <text evidence="8">The sequence shown here is derived from an EMBL/GenBank/DDBJ whole genome shotgun (WGS) entry which is preliminary data.</text>
</comment>
<dbReference type="GO" id="GO:0022857">
    <property type="term" value="F:transmembrane transporter activity"/>
    <property type="evidence" value="ECO:0007669"/>
    <property type="project" value="InterPro"/>
</dbReference>
<dbReference type="Pfam" id="PF13520">
    <property type="entry name" value="AA_permease_2"/>
    <property type="match status" value="1"/>
</dbReference>
<feature type="transmembrane region" description="Helical" evidence="7">
    <location>
        <begin position="33"/>
        <end position="56"/>
    </location>
</feature>
<keyword evidence="2" id="KW-0813">Transport</keyword>
<evidence type="ECO:0000313" key="8">
    <source>
        <dbReference type="EMBL" id="GAG62375.1"/>
    </source>
</evidence>
<dbReference type="InterPro" id="IPR002293">
    <property type="entry name" value="AA/rel_permease1"/>
</dbReference>
<sequence>MINWIISPAKGLLQAAQQDFLPDFFKKENKHGVAANLLITQAVFVSFMCLAFLLMPSVNGSYWLLTDLSTQLYITMYVFVFLAALWLRHKHPEQPRPFKVFGGKPGMWLTCLLGLIGCAITLTVGFFPPTGINVGGDMHYIIVFSLGIVVMMVPSLGFLVYREIKVKRAKLRHPAA</sequence>
<evidence type="ECO:0000256" key="5">
    <source>
        <dbReference type="ARBA" id="ARBA00022989"/>
    </source>
</evidence>
<proteinExistence type="predicted"/>
<dbReference type="AlphaFoldDB" id="X0Z0A5"/>
<feature type="transmembrane region" description="Helical" evidence="7">
    <location>
        <begin position="107"/>
        <end position="127"/>
    </location>
</feature>
<accession>X0Z0A5</accession>